<dbReference type="Proteomes" id="UP000748308">
    <property type="component" value="Unassembled WGS sequence"/>
</dbReference>
<evidence type="ECO:0000313" key="2">
    <source>
        <dbReference type="Proteomes" id="UP000748308"/>
    </source>
</evidence>
<name>A0A937XB02_UNCEI</name>
<evidence type="ECO:0000313" key="1">
    <source>
        <dbReference type="EMBL" id="MBM3317572.1"/>
    </source>
</evidence>
<gene>
    <name evidence="1" type="ORF">FJY75_06930</name>
</gene>
<dbReference type="EMBL" id="VGIY01000146">
    <property type="protein sequence ID" value="MBM3317572.1"/>
    <property type="molecule type" value="Genomic_DNA"/>
</dbReference>
<accession>A0A937XB02</accession>
<comment type="caution">
    <text evidence="1">The sequence shown here is derived from an EMBL/GenBank/DDBJ whole genome shotgun (WGS) entry which is preliminary data.</text>
</comment>
<dbReference type="AlphaFoldDB" id="A0A937XB02"/>
<reference evidence="1" key="1">
    <citation type="submission" date="2019-03" db="EMBL/GenBank/DDBJ databases">
        <title>Lake Tanganyika Metagenome-Assembled Genomes (MAGs).</title>
        <authorList>
            <person name="Tran P."/>
        </authorList>
    </citation>
    <scope>NUCLEOTIDE SEQUENCE</scope>
    <source>
        <strain evidence="1">M_DeepCast_400m_m2_100</strain>
    </source>
</reference>
<proteinExistence type="predicted"/>
<sequence length="447" mass="48184">MHVACLTAILVLVPSTRAFDPGSVERMLFGDGADTTIAGAFDLETRLYWLSDSLRWAGRPGLCEQSLRAPFELPPRPSAPVLGVVFADGRRARWDPLLVIEGQPYWSAERACAALGATLRWAPGRFAGALEVDTLTLRFAVGSEFIHDGGGARQLTAPVRYERNRLLFPADIAARVVRPLLGHRFAVGAEPPLIAQRPLGPLVEGFHIVESRGRTALVWTLPGEPRARLRADGVGRLAVDLEGAFVDPLAPLPESNGSRVRFCAVRPHGLGTEFVFEVPGDVKAWESEWRAGSREYRFVLSPLAADLGRGSSFRRWPSAAAPPARGEARRRVYLVPPGVESKRGLRGPLEPAVDQWIAYICALADRLADRLRGMGLEVRVLEGGDARDPSVLAARANADPGLACLILRPDICGDRLGADWRIVTAMSAAGARPLAPLDGTGEGAPPP</sequence>
<feature type="non-terminal residue" evidence="1">
    <location>
        <position position="447"/>
    </location>
</feature>
<protein>
    <submittedName>
        <fullName evidence="1">Uncharacterized protein</fullName>
    </submittedName>
</protein>
<organism evidence="1 2">
    <name type="scientific">Eiseniibacteriota bacterium</name>
    <dbReference type="NCBI Taxonomy" id="2212470"/>
    <lineage>
        <taxon>Bacteria</taxon>
        <taxon>Candidatus Eiseniibacteriota</taxon>
    </lineage>
</organism>